<evidence type="ECO:0000256" key="1">
    <source>
        <dbReference type="ARBA" id="ARBA00006110"/>
    </source>
</evidence>
<dbReference type="EMBL" id="JBEFKJ010000015">
    <property type="protein sequence ID" value="KAL2042147.1"/>
    <property type="molecule type" value="Genomic_DNA"/>
</dbReference>
<dbReference type="InterPro" id="IPR040446">
    <property type="entry name" value="RRP7"/>
</dbReference>
<feature type="region of interest" description="Disordered" evidence="2">
    <location>
        <begin position="224"/>
        <end position="288"/>
    </location>
</feature>
<feature type="domain" description="Ribosomal RNA-processing protein 7 C-terminal" evidence="3">
    <location>
        <begin position="198"/>
        <end position="313"/>
    </location>
</feature>
<proteinExistence type="inferred from homology"/>
<organism evidence="5 6">
    <name type="scientific">Stereocaulon virgatum</name>
    <dbReference type="NCBI Taxonomy" id="373712"/>
    <lineage>
        <taxon>Eukaryota</taxon>
        <taxon>Fungi</taxon>
        <taxon>Dikarya</taxon>
        <taxon>Ascomycota</taxon>
        <taxon>Pezizomycotina</taxon>
        <taxon>Lecanoromycetes</taxon>
        <taxon>OSLEUM clade</taxon>
        <taxon>Lecanoromycetidae</taxon>
        <taxon>Lecanorales</taxon>
        <taxon>Lecanorineae</taxon>
        <taxon>Stereocaulaceae</taxon>
        <taxon>Stereocaulon</taxon>
    </lineage>
</organism>
<gene>
    <name evidence="5" type="ORF">N7G274_005335</name>
</gene>
<dbReference type="Pfam" id="PF17799">
    <property type="entry name" value="RRM_Rrp7"/>
    <property type="match status" value="1"/>
</dbReference>
<dbReference type="Gene3D" id="6.10.250.1770">
    <property type="match status" value="1"/>
</dbReference>
<feature type="domain" description="Rrp7 RRM-like N-terminal" evidence="4">
    <location>
        <begin position="11"/>
        <end position="194"/>
    </location>
</feature>
<name>A0ABR4A8D0_9LECA</name>
<feature type="compositionally biased region" description="Basic residues" evidence="2">
    <location>
        <begin position="103"/>
        <end position="118"/>
    </location>
</feature>
<dbReference type="PANTHER" id="PTHR13191:SF0">
    <property type="entry name" value="RIBOSOMAL RNA-PROCESSING PROTEIN 7 HOMOLOG A-RELATED"/>
    <property type="match status" value="1"/>
</dbReference>
<dbReference type="Pfam" id="PF12923">
    <property type="entry name" value="RRP7"/>
    <property type="match status" value="1"/>
</dbReference>
<dbReference type="InterPro" id="IPR040447">
    <property type="entry name" value="RRM_Rrp7"/>
</dbReference>
<sequence length="313" mass="35280">MPSSAKIPLQIAGYDILPLSLPRLASFPQAAIHYLYVAPHQPKLPTSTASRSLFLVNVPFDSTETHIKHLLSAQVGLPAGRIEDVQFEGQRRKATNSGGALSIKHKQDKNSKKRKRGSSKIALDDMEGAELPSTWDRDLQSNGLTAVVLFVDRASMNAALKAVKAVRKEQIELVWGEGIEDKVPALGSARYLNHHQLTYPDTGQILESTNNYMTKYAAKEASQARSAAKQRQEPDEDGFITVTRGGRTNPAKQEAAQELAEKQKEKQKGLEDFYRFQSREKRKERAGELVRKFEEDKERVRKMKERRSRFRPE</sequence>
<keyword evidence="6" id="KW-1185">Reference proteome</keyword>
<comment type="similarity">
    <text evidence="1">Belongs to the RRP7 family.</text>
</comment>
<evidence type="ECO:0000313" key="6">
    <source>
        <dbReference type="Proteomes" id="UP001590950"/>
    </source>
</evidence>
<dbReference type="CDD" id="cd12293">
    <property type="entry name" value="dRRM_Rrp7p"/>
    <property type="match status" value="1"/>
</dbReference>
<dbReference type="InterPro" id="IPR024326">
    <property type="entry name" value="RRP7_C"/>
</dbReference>
<dbReference type="CDD" id="cd12950">
    <property type="entry name" value="RRP7_Rrp7p"/>
    <property type="match status" value="1"/>
</dbReference>
<evidence type="ECO:0000259" key="4">
    <source>
        <dbReference type="Pfam" id="PF17799"/>
    </source>
</evidence>
<evidence type="ECO:0000313" key="5">
    <source>
        <dbReference type="EMBL" id="KAL2042147.1"/>
    </source>
</evidence>
<evidence type="ECO:0008006" key="7">
    <source>
        <dbReference type="Google" id="ProtNLM"/>
    </source>
</evidence>
<accession>A0ABR4A8D0</accession>
<dbReference type="Proteomes" id="UP001590950">
    <property type="component" value="Unassembled WGS sequence"/>
</dbReference>
<comment type="caution">
    <text evidence="5">The sequence shown here is derived from an EMBL/GenBank/DDBJ whole genome shotgun (WGS) entry which is preliminary data.</text>
</comment>
<protein>
    <recommendedName>
        <fullName evidence="7">Ribosomal RNA-processing protein 7</fullName>
    </recommendedName>
</protein>
<evidence type="ECO:0000256" key="2">
    <source>
        <dbReference type="SAM" id="MobiDB-lite"/>
    </source>
</evidence>
<dbReference type="PANTHER" id="PTHR13191">
    <property type="entry name" value="RIBOSOMAL RNA PROCESSING PROTEIN 7-RELATED"/>
    <property type="match status" value="1"/>
</dbReference>
<evidence type="ECO:0000259" key="3">
    <source>
        <dbReference type="Pfam" id="PF12923"/>
    </source>
</evidence>
<feature type="compositionally biased region" description="Basic and acidic residues" evidence="2">
    <location>
        <begin position="259"/>
        <end position="288"/>
    </location>
</feature>
<feature type="region of interest" description="Disordered" evidence="2">
    <location>
        <begin position="91"/>
        <end position="121"/>
    </location>
</feature>
<reference evidence="5 6" key="1">
    <citation type="submission" date="2024-09" db="EMBL/GenBank/DDBJ databases">
        <title>Rethinking Asexuality: The Enigmatic Case of Functional Sexual Genes in Lepraria (Stereocaulaceae).</title>
        <authorList>
            <person name="Doellman M."/>
            <person name="Sun Y."/>
            <person name="Barcenas-Pena A."/>
            <person name="Lumbsch H.T."/>
            <person name="Grewe F."/>
        </authorList>
    </citation>
    <scope>NUCLEOTIDE SEQUENCE [LARGE SCALE GENOMIC DNA]</scope>
    <source>
        <strain evidence="5 6">Mercado 3170</strain>
    </source>
</reference>